<proteinExistence type="predicted"/>
<reference evidence="1" key="1">
    <citation type="journal article" date="2020" name="Nature">
        <title>Giant virus diversity and host interactions through global metagenomics.</title>
        <authorList>
            <person name="Schulz F."/>
            <person name="Roux S."/>
            <person name="Paez-Espino D."/>
            <person name="Jungbluth S."/>
            <person name="Walsh D.A."/>
            <person name="Denef V.J."/>
            <person name="McMahon K.D."/>
            <person name="Konstantinidis K.T."/>
            <person name="Eloe-Fadrosh E.A."/>
            <person name="Kyrpides N.C."/>
            <person name="Woyke T."/>
        </authorList>
    </citation>
    <scope>NUCLEOTIDE SEQUENCE</scope>
    <source>
        <strain evidence="1">GVMAG-M-3300027804-47</strain>
    </source>
</reference>
<dbReference type="AlphaFoldDB" id="A0A6C0LIA5"/>
<evidence type="ECO:0000313" key="1">
    <source>
        <dbReference type="EMBL" id="QHU29274.1"/>
    </source>
</evidence>
<dbReference type="EMBL" id="MN740483">
    <property type="protein sequence ID" value="QHU29274.1"/>
    <property type="molecule type" value="Genomic_DNA"/>
</dbReference>
<name>A0A6C0LIA5_9ZZZZ</name>
<sequence>MWNIQLIDDDISLSSKDFAGRQIIETHIYRIYNNIEHITGEDYKTLKGCLEQHIVAYINAMTASAVELYVYNYGIDNAIPLLNNYNHNNHINTSSKSLLFAIFYNRFSIFYISPVQHYQHTSSSPKSSRRFLHSILTIQRFWRRVLKEKKKKVIENEISYLIVKIKKEIVGESVQKVLLYMVNKFRKRISNTLRL</sequence>
<organism evidence="1">
    <name type="scientific">viral metagenome</name>
    <dbReference type="NCBI Taxonomy" id="1070528"/>
    <lineage>
        <taxon>unclassified sequences</taxon>
        <taxon>metagenomes</taxon>
        <taxon>organismal metagenomes</taxon>
    </lineage>
</organism>
<protein>
    <submittedName>
        <fullName evidence="1">Uncharacterized protein</fullName>
    </submittedName>
</protein>
<accession>A0A6C0LIA5</accession>